<dbReference type="EMBL" id="DRWN01000012">
    <property type="protein sequence ID" value="HHK67733.1"/>
    <property type="molecule type" value="Genomic_DNA"/>
</dbReference>
<dbReference type="PANTHER" id="PTHR36536:SF3">
    <property type="entry name" value="UPF0111 PROTEIN HI_1603"/>
    <property type="match status" value="1"/>
</dbReference>
<comment type="caution">
    <text evidence="2">The sequence shown here is derived from an EMBL/GenBank/DDBJ whole genome shotgun (WGS) entry which is preliminary data.</text>
</comment>
<dbReference type="AlphaFoldDB" id="A0A7C5QQ98"/>
<name>A0A7C5QQ98_CALS0</name>
<dbReference type="SUPFAM" id="SSF109755">
    <property type="entry name" value="PhoU-like"/>
    <property type="match status" value="1"/>
</dbReference>
<dbReference type="InterPro" id="IPR018445">
    <property type="entry name" value="Put_Phosphate_transp_reg"/>
</dbReference>
<gene>
    <name evidence="2" type="ORF">ENM11_01065</name>
</gene>
<dbReference type="Gene3D" id="1.20.58.220">
    <property type="entry name" value="Phosphate transport system protein phou homolog 2, domain 2"/>
    <property type="match status" value="1"/>
</dbReference>
<organism evidence="2">
    <name type="scientific">Caldiarchaeum subterraneum</name>
    <dbReference type="NCBI Taxonomy" id="311458"/>
    <lineage>
        <taxon>Archaea</taxon>
        <taxon>Nitrososphaerota</taxon>
        <taxon>Candidatus Caldarchaeales</taxon>
        <taxon>Candidatus Caldarchaeaceae</taxon>
        <taxon>Candidatus Caldarchaeum</taxon>
    </lineage>
</organism>
<evidence type="ECO:0000256" key="1">
    <source>
        <dbReference type="ARBA" id="ARBA00008591"/>
    </source>
</evidence>
<sequence length="221" mass="25409">MYTARERMEDYRARLLSLAQDQIRNVLELLRKTSLMLESLNKDYDVKKMEELYAAVLKSDEAAKESRRLVEKEVSDIGAILTNREDFIRLVNGIDRIADTAEGVAYRILGLTKARMKIDRDVLANVLRLCDAVLQSVTKLREALLAVTLNSETFLQKVKETEEAERKVDEIYRNLDLTILQMDMKVGQLLLVREIVSMLEDIADRSEEAVETLRVLSFVIL</sequence>
<protein>
    <submittedName>
        <fullName evidence="2">DUF47 family protein</fullName>
    </submittedName>
</protein>
<dbReference type="InterPro" id="IPR038078">
    <property type="entry name" value="PhoU-like_sf"/>
</dbReference>
<accession>A0A7C5QQ98</accession>
<dbReference type="PANTHER" id="PTHR36536">
    <property type="entry name" value="UPF0111 PROTEIN HI_1603"/>
    <property type="match status" value="1"/>
</dbReference>
<dbReference type="Pfam" id="PF01865">
    <property type="entry name" value="PhoU_div"/>
    <property type="match status" value="1"/>
</dbReference>
<reference evidence="2" key="1">
    <citation type="journal article" date="2020" name="mSystems">
        <title>Genome- and Community-Level Interaction Insights into Carbon Utilization and Element Cycling Functions of Hydrothermarchaeota in Hydrothermal Sediment.</title>
        <authorList>
            <person name="Zhou Z."/>
            <person name="Liu Y."/>
            <person name="Xu W."/>
            <person name="Pan J."/>
            <person name="Luo Z.H."/>
            <person name="Li M."/>
        </authorList>
    </citation>
    <scope>NUCLEOTIDE SEQUENCE [LARGE SCALE GENOMIC DNA]</scope>
    <source>
        <strain evidence="2">SpSt-1056</strain>
    </source>
</reference>
<evidence type="ECO:0000313" key="2">
    <source>
        <dbReference type="EMBL" id="HHK67733.1"/>
    </source>
</evidence>
<dbReference type="InterPro" id="IPR002727">
    <property type="entry name" value="DUF47"/>
</dbReference>
<proteinExistence type="inferred from homology"/>
<comment type="similarity">
    <text evidence="1">Belongs to the UPF0111 family.</text>
</comment>